<evidence type="ECO:0000259" key="3">
    <source>
        <dbReference type="Pfam" id="PF01926"/>
    </source>
</evidence>
<evidence type="ECO:0000313" key="6">
    <source>
        <dbReference type="EMBL" id="CAE6412816.1"/>
    </source>
</evidence>
<dbReference type="NCBIfam" id="NF003661">
    <property type="entry name" value="PRK05291.1-3"/>
    <property type="match status" value="1"/>
</dbReference>
<evidence type="ECO:0000313" key="7">
    <source>
        <dbReference type="Proteomes" id="UP000663826"/>
    </source>
</evidence>
<dbReference type="EMBL" id="CAJMWQ010000969">
    <property type="protein sequence ID" value="CAE6412816.1"/>
    <property type="molecule type" value="Genomic_DNA"/>
</dbReference>
<reference evidence="6" key="1">
    <citation type="submission" date="2021-01" db="EMBL/GenBank/DDBJ databases">
        <authorList>
            <person name="Kaushik A."/>
        </authorList>
    </citation>
    <scope>NUCLEOTIDE SEQUENCE</scope>
    <source>
        <strain evidence="6">AG1-1B</strain>
    </source>
</reference>
<protein>
    <recommendedName>
        <fullName evidence="8">tRNA modification GTPase TrmE</fullName>
    </recommendedName>
</protein>
<dbReference type="AlphaFoldDB" id="A0A8H2X0B8"/>
<dbReference type="OrthoDB" id="19619at2759"/>
<dbReference type="PANTHER" id="PTHR42714">
    <property type="entry name" value="TRNA MODIFICATION GTPASE GTPBP3"/>
    <property type="match status" value="1"/>
</dbReference>
<dbReference type="InterPro" id="IPR027368">
    <property type="entry name" value="MnmE_dom2"/>
</dbReference>
<dbReference type="CDD" id="cd14858">
    <property type="entry name" value="TrmE_N"/>
    <property type="match status" value="1"/>
</dbReference>
<dbReference type="Proteomes" id="UP000663826">
    <property type="component" value="Unassembled WGS sequence"/>
</dbReference>
<dbReference type="Gene3D" id="3.40.50.300">
    <property type="entry name" value="P-loop containing nucleotide triphosphate hydrolases"/>
    <property type="match status" value="1"/>
</dbReference>
<dbReference type="Pfam" id="PF01926">
    <property type="entry name" value="MMR_HSR1"/>
    <property type="match status" value="1"/>
</dbReference>
<dbReference type="Pfam" id="PF12631">
    <property type="entry name" value="MnmE_helical"/>
    <property type="match status" value="1"/>
</dbReference>
<dbReference type="PANTHER" id="PTHR42714:SF2">
    <property type="entry name" value="TRNA MODIFICATION GTPASE GTPBP3, MITOCHONDRIAL"/>
    <property type="match status" value="1"/>
</dbReference>
<dbReference type="GO" id="GO:0005525">
    <property type="term" value="F:GTP binding"/>
    <property type="evidence" value="ECO:0007669"/>
    <property type="project" value="UniProtKB-KW"/>
</dbReference>
<proteinExistence type="inferred from homology"/>
<feature type="domain" description="GTP-binding protein TrmE N-terminal" evidence="4">
    <location>
        <begin position="83"/>
        <end position="206"/>
    </location>
</feature>
<dbReference type="Gene3D" id="3.30.1360.120">
    <property type="entry name" value="Probable tRNA modification gtpase trme, domain 1"/>
    <property type="match status" value="1"/>
</dbReference>
<evidence type="ECO:0000259" key="5">
    <source>
        <dbReference type="Pfam" id="PF12631"/>
    </source>
</evidence>
<keyword evidence="2" id="KW-0342">GTP-binding</keyword>
<dbReference type="GO" id="GO:0002098">
    <property type="term" value="P:tRNA wobble uridine modification"/>
    <property type="evidence" value="ECO:0007669"/>
    <property type="project" value="TreeGrafter"/>
</dbReference>
<dbReference type="CDD" id="cd04164">
    <property type="entry name" value="trmE"/>
    <property type="match status" value="1"/>
</dbReference>
<dbReference type="InterPro" id="IPR006073">
    <property type="entry name" value="GTP-bd"/>
</dbReference>
<comment type="caution">
    <text evidence="6">The sequence shown here is derived from an EMBL/GenBank/DDBJ whole genome shotgun (WGS) entry which is preliminary data.</text>
</comment>
<feature type="domain" description="G" evidence="3">
    <location>
        <begin position="306"/>
        <end position="431"/>
    </location>
</feature>
<evidence type="ECO:0000256" key="1">
    <source>
        <dbReference type="ARBA" id="ARBA00022741"/>
    </source>
</evidence>
<dbReference type="InterPro" id="IPR027266">
    <property type="entry name" value="TrmE/GcvT-like"/>
</dbReference>
<sequence>MQRRLKSLGMTKAQLARKILKSNTVSAARSFQKSTFPAIFDTGSSERSSSTGLLNRPSIAHYHSHLARPQDHGLIPSPAERDTIFALSSPPGKGAVAVIRISGTRSRELYFKLLRPTTAPAHEYGIQPWKLKRCRLVDPGTEEILDDALAVFFRSPRSFTTEDSLELHMHSSRAVISAVLRVLSVQPGCRLAEPGEFTRRALLAGRIDLTQAEGLADLINAETEVQRKGAMRVAEGSSRRRFESIRNEIIRCRTLAEAIIDFGEGEEIEDGVWAQLIEQTTSLVTLIRSHLDDNRRGEILRSGVKLAIFGAPNAGKSSLLNYLGMSTCSIPEQCLHSRVIAARPAAIVTPIAGTTRDVLEVSLDIGGVPVRVSDTAGLRRLLDRGSDSNTVEQIGIERAKQAVKEADVRLCVVSIEDLSSVGIDGEVATLLTPDTAILFNKVDKAGPEDLERCRLIFPNHRVWVGSVIKDTGMVTFVEGIANLLKEKFEDGNSDEEPLITHARHRTHLEAAVKYLEASLAYGPDGLVFAAEELRYASQELGKVTGDIGIEDVLDVLFSKFCIGK</sequence>
<dbReference type="SUPFAM" id="SSF52540">
    <property type="entry name" value="P-loop containing nucleoside triphosphate hydrolases"/>
    <property type="match status" value="1"/>
</dbReference>
<evidence type="ECO:0000256" key="2">
    <source>
        <dbReference type="ARBA" id="ARBA00023134"/>
    </source>
</evidence>
<dbReference type="InterPro" id="IPR031168">
    <property type="entry name" value="G_TrmE"/>
</dbReference>
<dbReference type="InterPro" id="IPR004520">
    <property type="entry name" value="GTPase_MnmE"/>
</dbReference>
<dbReference type="GO" id="GO:0003924">
    <property type="term" value="F:GTPase activity"/>
    <property type="evidence" value="ECO:0007669"/>
    <property type="project" value="InterPro"/>
</dbReference>
<dbReference type="GO" id="GO:0005739">
    <property type="term" value="C:mitochondrion"/>
    <property type="evidence" value="ECO:0007669"/>
    <property type="project" value="TreeGrafter"/>
</dbReference>
<dbReference type="Gene3D" id="1.20.120.430">
    <property type="entry name" value="tRNA modification GTPase MnmE domain 2"/>
    <property type="match status" value="1"/>
</dbReference>
<feature type="domain" description="MnmE helical" evidence="5">
    <location>
        <begin position="209"/>
        <end position="561"/>
    </location>
</feature>
<dbReference type="HAMAP" id="MF_00379">
    <property type="entry name" value="GTPase_MnmE"/>
    <property type="match status" value="1"/>
</dbReference>
<gene>
    <name evidence="6" type="ORF">RDB_LOCUS39762</name>
</gene>
<dbReference type="Pfam" id="PF10396">
    <property type="entry name" value="TrmE_N"/>
    <property type="match status" value="1"/>
</dbReference>
<evidence type="ECO:0000259" key="4">
    <source>
        <dbReference type="Pfam" id="PF10396"/>
    </source>
</evidence>
<accession>A0A8H2X0B8</accession>
<name>A0A8H2X0B8_9AGAM</name>
<dbReference type="InterPro" id="IPR018948">
    <property type="entry name" value="GTP-bd_TrmE_N"/>
</dbReference>
<dbReference type="GO" id="GO:0030488">
    <property type="term" value="P:tRNA methylation"/>
    <property type="evidence" value="ECO:0007669"/>
    <property type="project" value="TreeGrafter"/>
</dbReference>
<dbReference type="InterPro" id="IPR027417">
    <property type="entry name" value="P-loop_NTPase"/>
</dbReference>
<organism evidence="6 7">
    <name type="scientific">Rhizoctonia solani</name>
    <dbReference type="NCBI Taxonomy" id="456999"/>
    <lineage>
        <taxon>Eukaryota</taxon>
        <taxon>Fungi</taxon>
        <taxon>Dikarya</taxon>
        <taxon>Basidiomycota</taxon>
        <taxon>Agaricomycotina</taxon>
        <taxon>Agaricomycetes</taxon>
        <taxon>Cantharellales</taxon>
        <taxon>Ceratobasidiaceae</taxon>
        <taxon>Rhizoctonia</taxon>
    </lineage>
</organism>
<dbReference type="SUPFAM" id="SSF116878">
    <property type="entry name" value="TrmE connector domain"/>
    <property type="match status" value="1"/>
</dbReference>
<evidence type="ECO:0008006" key="8">
    <source>
        <dbReference type="Google" id="ProtNLM"/>
    </source>
</evidence>
<dbReference type="InterPro" id="IPR025867">
    <property type="entry name" value="MnmE_helical"/>
</dbReference>
<keyword evidence="1" id="KW-0547">Nucleotide-binding</keyword>